<dbReference type="GO" id="GO:0004674">
    <property type="term" value="F:protein serine/threonine kinase activity"/>
    <property type="evidence" value="ECO:0007669"/>
    <property type="project" value="TreeGrafter"/>
</dbReference>
<dbReference type="PANTHER" id="PTHR24346">
    <property type="entry name" value="MAP/MICROTUBULE AFFINITY-REGULATING KINASE"/>
    <property type="match status" value="1"/>
</dbReference>
<protein>
    <recommendedName>
        <fullName evidence="5">Protein kinase domain-containing protein</fullName>
    </recommendedName>
</protein>
<feature type="compositionally biased region" description="Basic and acidic residues" evidence="4">
    <location>
        <begin position="532"/>
        <end position="542"/>
    </location>
</feature>
<dbReference type="Gene3D" id="3.30.200.20">
    <property type="entry name" value="Phosphorylase Kinase, domain 1"/>
    <property type="match status" value="1"/>
</dbReference>
<dbReference type="InterPro" id="IPR008271">
    <property type="entry name" value="Ser/Thr_kinase_AS"/>
</dbReference>
<dbReference type="GO" id="GO:0005737">
    <property type="term" value="C:cytoplasm"/>
    <property type="evidence" value="ECO:0007669"/>
    <property type="project" value="TreeGrafter"/>
</dbReference>
<evidence type="ECO:0000259" key="5">
    <source>
        <dbReference type="PROSITE" id="PS50011"/>
    </source>
</evidence>
<feature type="compositionally biased region" description="Low complexity" evidence="4">
    <location>
        <begin position="370"/>
        <end position="383"/>
    </location>
</feature>
<dbReference type="Proteomes" id="UP000245609">
    <property type="component" value="Unassembled WGS sequence"/>
</dbReference>
<dbReference type="SUPFAM" id="SSF56112">
    <property type="entry name" value="Protein kinase-like (PK-like)"/>
    <property type="match status" value="2"/>
</dbReference>
<organism evidence="6 7">
    <name type="scientific">Smittium megazygosporum</name>
    <dbReference type="NCBI Taxonomy" id="133381"/>
    <lineage>
        <taxon>Eukaryota</taxon>
        <taxon>Fungi</taxon>
        <taxon>Fungi incertae sedis</taxon>
        <taxon>Zoopagomycota</taxon>
        <taxon>Kickxellomycotina</taxon>
        <taxon>Harpellomycetes</taxon>
        <taxon>Harpellales</taxon>
        <taxon>Legeriomycetaceae</taxon>
        <taxon>Smittium</taxon>
    </lineage>
</organism>
<feature type="region of interest" description="Disordered" evidence="4">
    <location>
        <begin position="364"/>
        <end position="383"/>
    </location>
</feature>
<feature type="region of interest" description="Disordered" evidence="4">
    <location>
        <begin position="442"/>
        <end position="471"/>
    </location>
</feature>
<dbReference type="InterPro" id="IPR017441">
    <property type="entry name" value="Protein_kinase_ATP_BS"/>
</dbReference>
<name>A0A2T9ZHQ6_9FUNG</name>
<accession>A0A2T9ZHQ6</accession>
<dbReference type="AlphaFoldDB" id="A0A2T9ZHQ6"/>
<dbReference type="SMART" id="SM00220">
    <property type="entry name" value="S_TKc"/>
    <property type="match status" value="1"/>
</dbReference>
<proteinExistence type="predicted"/>
<feature type="compositionally biased region" description="Basic and acidic residues" evidence="4">
    <location>
        <begin position="450"/>
        <end position="465"/>
    </location>
</feature>
<evidence type="ECO:0000313" key="6">
    <source>
        <dbReference type="EMBL" id="PVV04111.1"/>
    </source>
</evidence>
<dbReference type="EMBL" id="MBFS01000161">
    <property type="protein sequence ID" value="PVV04111.1"/>
    <property type="molecule type" value="Genomic_DNA"/>
</dbReference>
<dbReference type="PROSITE" id="PS00108">
    <property type="entry name" value="PROTEIN_KINASE_ST"/>
    <property type="match status" value="1"/>
</dbReference>
<feature type="compositionally biased region" description="Polar residues" evidence="4">
    <location>
        <begin position="550"/>
        <end position="580"/>
    </location>
</feature>
<keyword evidence="7" id="KW-1185">Reference proteome</keyword>
<feature type="domain" description="Protein kinase" evidence="5">
    <location>
        <begin position="53"/>
        <end position="777"/>
    </location>
</feature>
<dbReference type="STRING" id="133381.A0A2T9ZHQ6"/>
<evidence type="ECO:0000313" key="7">
    <source>
        <dbReference type="Proteomes" id="UP000245609"/>
    </source>
</evidence>
<dbReference type="PROSITE" id="PS00107">
    <property type="entry name" value="PROTEIN_KINASE_ATP"/>
    <property type="match status" value="1"/>
</dbReference>
<dbReference type="GO" id="GO:0005524">
    <property type="term" value="F:ATP binding"/>
    <property type="evidence" value="ECO:0007669"/>
    <property type="project" value="UniProtKB-UniRule"/>
</dbReference>
<dbReference type="PANTHER" id="PTHR24346:SF77">
    <property type="entry name" value="SERINE THREONINE PROTEIN KINASE"/>
    <property type="match status" value="1"/>
</dbReference>
<evidence type="ECO:0000256" key="4">
    <source>
        <dbReference type="SAM" id="MobiDB-lite"/>
    </source>
</evidence>
<dbReference type="InterPro" id="IPR000719">
    <property type="entry name" value="Prot_kinase_dom"/>
</dbReference>
<keyword evidence="1 3" id="KW-0547">Nucleotide-binding</keyword>
<evidence type="ECO:0000256" key="1">
    <source>
        <dbReference type="ARBA" id="ARBA00022741"/>
    </source>
</evidence>
<feature type="binding site" evidence="3">
    <location>
        <position position="82"/>
    </location>
    <ligand>
        <name>ATP</name>
        <dbReference type="ChEBI" id="CHEBI:30616"/>
    </ligand>
</feature>
<gene>
    <name evidence="6" type="ORF">BB560_001400</name>
</gene>
<comment type="caution">
    <text evidence="6">The sequence shown here is derived from an EMBL/GenBank/DDBJ whole genome shotgun (WGS) entry which is preliminary data.</text>
</comment>
<dbReference type="Gene3D" id="1.10.510.10">
    <property type="entry name" value="Transferase(Phosphotransferase) domain 1"/>
    <property type="match status" value="2"/>
</dbReference>
<dbReference type="OrthoDB" id="68483at2759"/>
<keyword evidence="2 3" id="KW-0067">ATP-binding</keyword>
<dbReference type="InterPro" id="IPR011009">
    <property type="entry name" value="Kinase-like_dom_sf"/>
</dbReference>
<dbReference type="Pfam" id="PF00069">
    <property type="entry name" value="Pkinase"/>
    <property type="match status" value="2"/>
</dbReference>
<dbReference type="PROSITE" id="PS50011">
    <property type="entry name" value="PROTEIN_KINASE_DOM"/>
    <property type="match status" value="1"/>
</dbReference>
<feature type="region of interest" description="Disordered" evidence="4">
    <location>
        <begin position="532"/>
        <end position="581"/>
    </location>
</feature>
<sequence>MVKYQTYILKKGLDPNDSSLKTDSLAHFSPPVISHKLLVRYDSSTNQKYINEYALKETIGHGVYGTVKRVVSSVDSKQYAVKIISKASAGMRRLQNYPNIPRKYSLKYDIDNLLRIKREVSILKKTNNPNVIKLASVIDDSRAKRLFFILELAELGELQWRTSNPRYSLNHEKLHTIFVGLINGVEYLHSLGIIHRDIKPANILLDAKGNIKISDFVSKHNSDIPKNKLPRTFSFFAKFPLKFRFGQSKLENFAVDSQKNICSKSSNISTISIQKSCIDDTKSNEADHIEQDPFLDPRVEDFYQHRFSNSAQKYAQFDSLLQTSDSQEETNIQNNGATNQPFFLGLSSTSDYAASKFSDGDLDLSDTDEFMTSSDSDSDSDSCISTSITQDDIFQSTLPNTNEDIHDSLSSNKCTTLPEKVDFVLNPNFSFNVNESVTDFTTDNSNGIQTHHDNKDGPEHNTDRKHSNRKNGTLEMIFGPEDNLDSINDLYRTLGTPAFFAPELCCSAQDLDKIVNGFKNKYLYFIDKHSKNKSENEHKSKNETGVGTFALNNTAKRTSGGKQNSETDSSFLNNKTTQPLDKNVTMAPNEISINLPICYFEGLSGSRSKLNTRTALAEYVNDASFNKNNELAMAGSNHSKPDLSGLLEEEFASKLSMSPPNSKNLRVNSASQHQNPQYITPAIDIWAIGVTFYALAFGELPFIASNEYELLSVITNTSPMIPPNSFYSKEQPQSTYNKQNHKERSFEPVMFDIIRKLLDKDFSNRPSISEIKEHQYFNMKFIDNELVSLSNLSKNGINESPKHSAKKDHSIAVKLKNSRELSFIQNFSRALSLNKK</sequence>
<evidence type="ECO:0000256" key="2">
    <source>
        <dbReference type="ARBA" id="ARBA00022840"/>
    </source>
</evidence>
<evidence type="ECO:0000256" key="3">
    <source>
        <dbReference type="PROSITE-ProRule" id="PRU10141"/>
    </source>
</evidence>
<dbReference type="GO" id="GO:0035556">
    <property type="term" value="P:intracellular signal transduction"/>
    <property type="evidence" value="ECO:0007669"/>
    <property type="project" value="TreeGrafter"/>
</dbReference>
<reference evidence="6 7" key="1">
    <citation type="journal article" date="2018" name="MBio">
        <title>Comparative Genomics Reveals the Core Gene Toolbox for the Fungus-Insect Symbiosis.</title>
        <authorList>
            <person name="Wang Y."/>
            <person name="Stata M."/>
            <person name="Wang W."/>
            <person name="Stajich J.E."/>
            <person name="White M.M."/>
            <person name="Moncalvo J.M."/>
        </authorList>
    </citation>
    <scope>NUCLEOTIDE SEQUENCE [LARGE SCALE GENOMIC DNA]</scope>
    <source>
        <strain evidence="6 7">SC-DP-2</strain>
    </source>
</reference>